<name>A0A059FCU5_9PROT</name>
<accession>A0A059FCU5</accession>
<evidence type="ECO:0000313" key="2">
    <source>
        <dbReference type="Proteomes" id="UP000025171"/>
    </source>
</evidence>
<dbReference type="STRING" id="1280950.HJO_15863"/>
<proteinExistence type="predicted"/>
<comment type="caution">
    <text evidence="1">The sequence shown here is derived from an EMBL/GenBank/DDBJ whole genome shotgun (WGS) entry which is preliminary data.</text>
</comment>
<reference evidence="1 2" key="1">
    <citation type="journal article" date="2014" name="Antonie Van Leeuwenhoek">
        <title>Hyphomonas beringensis sp. nov. and Hyphomonas chukchiensis sp. nov., isolated from surface seawater of the Bering Sea and Chukchi Sea.</title>
        <authorList>
            <person name="Li C."/>
            <person name="Lai Q."/>
            <person name="Li G."/>
            <person name="Dong C."/>
            <person name="Wang J."/>
            <person name="Liao Y."/>
            <person name="Shao Z."/>
        </authorList>
    </citation>
    <scope>NUCLEOTIDE SEQUENCE [LARGE SCALE GENOMIC DNA]</scope>
    <source>
        <strain evidence="1 2">MHS-2</strain>
    </source>
</reference>
<gene>
    <name evidence="1" type="ORF">HJO_15863</name>
</gene>
<sequence length="223" mass="22645">MAGRSGTHESGAGPSMRALALAAFLIAAGLLGWRASLLLTATNTPPAHASPLETSLLNLVEPVAGPGKARISVTRDAGAGRTVLVLLDASASDSAPTIERLVQTAARLDPGAGDALVIEQAAFARGTPGRPSSSAYGELSMLGLLVALLGWLAFGPARETETAASVEVPHHPASTPLRPMTEPALRPVRTALPSADAADLVRKDPARAADILRGWMSGGSDAA</sequence>
<dbReference type="PATRIC" id="fig|1280950.3.peg.3187"/>
<dbReference type="RefSeq" id="WP_156945791.1">
    <property type="nucleotide sequence ID" value="NZ_ARYK01000010.1"/>
</dbReference>
<dbReference type="AlphaFoldDB" id="A0A059FCU5"/>
<organism evidence="1 2">
    <name type="scientific">Hyphomonas johnsonii MHS-2</name>
    <dbReference type="NCBI Taxonomy" id="1280950"/>
    <lineage>
        <taxon>Bacteria</taxon>
        <taxon>Pseudomonadati</taxon>
        <taxon>Pseudomonadota</taxon>
        <taxon>Alphaproteobacteria</taxon>
        <taxon>Hyphomonadales</taxon>
        <taxon>Hyphomonadaceae</taxon>
        <taxon>Hyphomonas</taxon>
    </lineage>
</organism>
<keyword evidence="2" id="KW-1185">Reference proteome</keyword>
<dbReference type="OrthoDB" id="7619247at2"/>
<dbReference type="EMBL" id="ARYK01000010">
    <property type="protein sequence ID" value="KCZ88353.1"/>
    <property type="molecule type" value="Genomic_DNA"/>
</dbReference>
<evidence type="ECO:0000313" key="1">
    <source>
        <dbReference type="EMBL" id="KCZ88353.1"/>
    </source>
</evidence>
<dbReference type="Proteomes" id="UP000025171">
    <property type="component" value="Unassembled WGS sequence"/>
</dbReference>
<dbReference type="eggNOG" id="COG1766">
    <property type="taxonomic scope" value="Bacteria"/>
</dbReference>
<protein>
    <submittedName>
        <fullName evidence="1">Uncharacterized protein</fullName>
    </submittedName>
</protein>